<evidence type="ECO:0000259" key="11">
    <source>
        <dbReference type="Pfam" id="PF07715"/>
    </source>
</evidence>
<dbReference type="InterPro" id="IPR008969">
    <property type="entry name" value="CarboxyPept-like_regulatory"/>
</dbReference>
<dbReference type="InterPro" id="IPR036942">
    <property type="entry name" value="Beta-barrel_TonB_sf"/>
</dbReference>
<comment type="subcellular location">
    <subcellularLocation>
        <location evidence="1 8">Cell outer membrane</location>
        <topology evidence="1 8">Multi-pass membrane protein</topology>
    </subcellularLocation>
</comment>
<evidence type="ECO:0000259" key="10">
    <source>
        <dbReference type="Pfam" id="PF00593"/>
    </source>
</evidence>
<reference evidence="12" key="1">
    <citation type="journal article" date="2014" name="Int. J. Syst. Evol. Microbiol.">
        <title>Complete genome sequence of Corynebacterium casei LMG S-19264T (=DSM 44701T), isolated from a smear-ripened cheese.</title>
        <authorList>
            <consortium name="US DOE Joint Genome Institute (JGI-PGF)"/>
            <person name="Walter F."/>
            <person name="Albersmeier A."/>
            <person name="Kalinowski J."/>
            <person name="Ruckert C."/>
        </authorList>
    </citation>
    <scope>NUCLEOTIDE SEQUENCE</scope>
    <source>
        <strain evidence="12">KCTC 12113</strain>
    </source>
</reference>
<dbReference type="Pfam" id="PF07715">
    <property type="entry name" value="Plug"/>
    <property type="match status" value="1"/>
</dbReference>
<keyword evidence="4 8" id="KW-0812">Transmembrane</keyword>
<protein>
    <submittedName>
        <fullName evidence="12">SusC/RagA family TonB-linked outer membrane protein</fullName>
    </submittedName>
</protein>
<dbReference type="InterPro" id="IPR037066">
    <property type="entry name" value="Plug_dom_sf"/>
</dbReference>
<dbReference type="SUPFAM" id="SSF56935">
    <property type="entry name" value="Porins"/>
    <property type="match status" value="1"/>
</dbReference>
<proteinExistence type="inferred from homology"/>
<keyword evidence="7 8" id="KW-0998">Cell outer membrane</keyword>
<dbReference type="NCBIfam" id="TIGR04056">
    <property type="entry name" value="OMP_RagA_SusC"/>
    <property type="match status" value="1"/>
</dbReference>
<dbReference type="Pfam" id="PF13715">
    <property type="entry name" value="CarbopepD_reg_2"/>
    <property type="match status" value="1"/>
</dbReference>
<comment type="caution">
    <text evidence="12">The sequence shown here is derived from an EMBL/GenBank/DDBJ whole genome shotgun (WGS) entry which is preliminary data.</text>
</comment>
<dbReference type="Pfam" id="PF00593">
    <property type="entry name" value="TonB_dep_Rec_b-barrel"/>
    <property type="match status" value="1"/>
</dbReference>
<dbReference type="Gene3D" id="2.170.130.10">
    <property type="entry name" value="TonB-dependent receptor, plug domain"/>
    <property type="match status" value="1"/>
</dbReference>
<evidence type="ECO:0000256" key="4">
    <source>
        <dbReference type="ARBA" id="ARBA00022692"/>
    </source>
</evidence>
<dbReference type="InterPro" id="IPR023997">
    <property type="entry name" value="TonB-dep_OMP_SusC/RagA_CS"/>
</dbReference>
<dbReference type="NCBIfam" id="TIGR04057">
    <property type="entry name" value="SusC_RagA_signa"/>
    <property type="match status" value="1"/>
</dbReference>
<dbReference type="EMBL" id="BMWP01000020">
    <property type="protein sequence ID" value="GGW41007.1"/>
    <property type="molecule type" value="Genomic_DNA"/>
</dbReference>
<evidence type="ECO:0000256" key="2">
    <source>
        <dbReference type="ARBA" id="ARBA00022448"/>
    </source>
</evidence>
<dbReference type="GO" id="GO:0009279">
    <property type="term" value="C:cell outer membrane"/>
    <property type="evidence" value="ECO:0007669"/>
    <property type="project" value="UniProtKB-SubCell"/>
</dbReference>
<feature type="domain" description="TonB-dependent receptor-like beta-barrel" evidence="10">
    <location>
        <begin position="392"/>
        <end position="908"/>
    </location>
</feature>
<name>A0A918J3E2_9FLAO</name>
<dbReference type="SUPFAM" id="SSF49464">
    <property type="entry name" value="Carboxypeptidase regulatory domain-like"/>
    <property type="match status" value="1"/>
</dbReference>
<dbReference type="Proteomes" id="UP000634668">
    <property type="component" value="Unassembled WGS sequence"/>
</dbReference>
<evidence type="ECO:0000256" key="7">
    <source>
        <dbReference type="ARBA" id="ARBA00023237"/>
    </source>
</evidence>
<accession>A0A918J3E2</accession>
<dbReference type="Gene3D" id="2.40.170.20">
    <property type="entry name" value="TonB-dependent receptor, beta-barrel domain"/>
    <property type="match status" value="1"/>
</dbReference>
<dbReference type="InterPro" id="IPR023996">
    <property type="entry name" value="TonB-dep_OMP_SusC/RagA"/>
</dbReference>
<evidence type="ECO:0000256" key="8">
    <source>
        <dbReference type="PROSITE-ProRule" id="PRU01360"/>
    </source>
</evidence>
<dbReference type="PROSITE" id="PS52016">
    <property type="entry name" value="TONB_DEPENDENT_REC_3"/>
    <property type="match status" value="1"/>
</dbReference>
<organism evidence="12 13">
    <name type="scientific">Arenibacter certesii</name>
    <dbReference type="NCBI Taxonomy" id="228955"/>
    <lineage>
        <taxon>Bacteria</taxon>
        <taxon>Pseudomonadati</taxon>
        <taxon>Bacteroidota</taxon>
        <taxon>Flavobacteriia</taxon>
        <taxon>Flavobacteriales</taxon>
        <taxon>Flavobacteriaceae</taxon>
        <taxon>Arenibacter</taxon>
    </lineage>
</organism>
<dbReference type="Gene3D" id="2.60.40.1120">
    <property type="entry name" value="Carboxypeptidase-like, regulatory domain"/>
    <property type="match status" value="1"/>
</dbReference>
<evidence type="ECO:0000256" key="9">
    <source>
        <dbReference type="RuleBase" id="RU003357"/>
    </source>
</evidence>
<reference evidence="12" key="2">
    <citation type="submission" date="2020-09" db="EMBL/GenBank/DDBJ databases">
        <authorList>
            <person name="Sun Q."/>
            <person name="Kim S."/>
        </authorList>
    </citation>
    <scope>NUCLEOTIDE SEQUENCE</scope>
    <source>
        <strain evidence="12">KCTC 12113</strain>
    </source>
</reference>
<gene>
    <name evidence="12" type="ORF">GCM10007383_27170</name>
</gene>
<sequence>MVMSFEAAMCHPGTSSEDILKTDITSLSVSKASNTLKQQTISGTITDVEGNPLPGANIIEKGTSNGVTADFDGNFSIEVTNQDAILVITYLGFATKELTLNGQTSLSVSLEESASGLDEVVIVGYGTQKKVNLTGAVSVMSSAKLENRPITSLGQGLQGLIPNLNINFSDGAPGTGASFNIRGFTSTNGGGPLVLIDGVEMDPNLLNPSEVESVSVLKDASAAAVYGSRAAFGVVLITTKRAKKGQKPIISFNSSYSLNKPTEIPELIDSRQNIQFREEKANNLGQGAPFDAETKALLLAHYEDPANNPSARVDPNDPTKYQYFANTDWFDVIFENTNPLSENNISMSGSSENMAYYVSAGLLSQKGILKYGNDSYNRSNIRVKLDVDATDWLQFNINTVLTSTRQDNFYTYSGTGTLWHDLTRKSPFIPILNPDGTNTESPLALLKDGGRDKRDGTDSWITLGSIIKPFEGMRVVGSYSYNGFAHERKQHKKMVERYEGPSDVAGVSTVHTTPTGIFLNGTRNDYYAINVYGEYEKEFLSDHFIKATLGYNEERKKFHFTNSSNSNLLTDDLPSLNLTTGTAVAGENSTAWALQGYFYRLNYIFLDRYLLEFNGRYDATSRFPSEDRWGFFPSVSAGWRISQESFFEPLKSVMSEFKIRGSYGELGNQSVDNEASTRLNFPYLPTLQSFRPATILGGDRPLSVRNPLLVSSTLTWETAISSNIGLDAEMFNSRLQYSFDYFQRRVKEQLGPGSSVPASLGTGAPRANAVESVTKGWEFEGTWRDRIGEVNYSLGFNIADSKAEITKYDNPTKSLAASFYEGQQIGEIWGYRTNGLFESSAEYQSSGLDYSNRTGLPITGGDVWFVDQDGNNIIDNGTSTVDDSGDLMIIGNDTPRYTYGINLGASWKGLSLDIFMQGVGRRDMALYGGLFWPDENGTPQVNHMDYWSEDNKGGYWPRVLGNQGGFNYATSDRYLQDFSYLRMKQLTLSYSFSDNLIEKTLLKSANIYFTGQNLFEFDNVISGFDPEISSTGFNGWGPGKSYPFQRSFSVGLNLTF</sequence>
<comment type="similarity">
    <text evidence="8 9">Belongs to the TonB-dependent receptor family.</text>
</comment>
<evidence type="ECO:0000256" key="5">
    <source>
        <dbReference type="ARBA" id="ARBA00023077"/>
    </source>
</evidence>
<evidence type="ECO:0000313" key="13">
    <source>
        <dbReference type="Proteomes" id="UP000634668"/>
    </source>
</evidence>
<keyword evidence="6 8" id="KW-0472">Membrane</keyword>
<feature type="domain" description="TonB-dependent receptor plug" evidence="11">
    <location>
        <begin position="130"/>
        <end position="234"/>
    </location>
</feature>
<dbReference type="InterPro" id="IPR000531">
    <property type="entry name" value="Beta-barrel_TonB"/>
</dbReference>
<evidence type="ECO:0000256" key="1">
    <source>
        <dbReference type="ARBA" id="ARBA00004571"/>
    </source>
</evidence>
<dbReference type="InterPro" id="IPR012910">
    <property type="entry name" value="Plug_dom"/>
</dbReference>
<evidence type="ECO:0000256" key="6">
    <source>
        <dbReference type="ARBA" id="ARBA00023136"/>
    </source>
</evidence>
<keyword evidence="13" id="KW-1185">Reference proteome</keyword>
<evidence type="ECO:0000256" key="3">
    <source>
        <dbReference type="ARBA" id="ARBA00022452"/>
    </source>
</evidence>
<keyword evidence="3 8" id="KW-1134">Transmembrane beta strand</keyword>
<evidence type="ECO:0000313" key="12">
    <source>
        <dbReference type="EMBL" id="GGW41007.1"/>
    </source>
</evidence>
<dbReference type="AlphaFoldDB" id="A0A918J3E2"/>
<keyword evidence="5 9" id="KW-0798">TonB box</keyword>
<keyword evidence="2 8" id="KW-0813">Transport</keyword>
<dbReference type="InterPro" id="IPR039426">
    <property type="entry name" value="TonB-dep_rcpt-like"/>
</dbReference>